<evidence type="ECO:0000256" key="2">
    <source>
        <dbReference type="ARBA" id="ARBA00022679"/>
    </source>
</evidence>
<dbReference type="EMBL" id="CP006585">
    <property type="protein sequence ID" value="AGW12731.1"/>
    <property type="molecule type" value="Genomic_DNA"/>
</dbReference>
<name>T2G9D5_MEGG1</name>
<dbReference type="RefSeq" id="WP_021759424.1">
    <property type="nucleotide sequence ID" value="NC_022444.1"/>
</dbReference>
<keyword evidence="1" id="KW-0328">Glycosyltransferase</keyword>
<keyword evidence="4" id="KW-1185">Reference proteome</keyword>
<sequence length="535" mass="58547">MTPPPRTLVLNCTRFGDLLQTQPLASGLAMQGRQVGILCLETFQDAARLLRDVTFVAAVPGARILATLDRSWPKALADTWTFRQDISAAFPPDDVLNLTATVPSRLLSRFLSLSRTPPAPERGFCLDAWGFSRTIHPWASFLLASTRRRGCSPFNLVDSFWKAADLPDMPRPNHLLPPSAEAMQAIAPLFDAFPSPGGYVGLQLGASEERRRWPIREFAAMAALLWQRHGLTPVVLGSPAEVPLAQRFVEAYHALVPAGPVIVAAGKTSLTELAAVLTRLVLLVTNDTGTMHLAAGLGVDIASIFLATAQPWDTGPYRPGSLSLEPDLPCHPCAYGSVCPREHQCRHVIAGDMLAEAIGRFLPARTWTRAETGREFAGARAWLSRVDLAEGGFMTLESLSGHEETDRTRWIRLQRRMYRRFLDNLPLDPAAAPVSLSPAAAAAVQAEIQTALALLTLLDGQLQALVQTSLPPIKRKFLATWERLQASWEGSAYFNVLGYMFANTGQEQGDDLRAVARMLAAYKTLLAAWRLHLPD</sequence>
<dbReference type="PANTHER" id="PTHR30160">
    <property type="entry name" value="TETRAACYLDISACCHARIDE 4'-KINASE-RELATED"/>
    <property type="match status" value="1"/>
</dbReference>
<dbReference type="InterPro" id="IPR002201">
    <property type="entry name" value="Glyco_trans_9"/>
</dbReference>
<dbReference type="KEGG" id="dgg:DGI_0836"/>
<dbReference type="eggNOG" id="COG0859">
    <property type="taxonomic scope" value="Bacteria"/>
</dbReference>
<dbReference type="HOGENOM" id="CLU_032383_0_0_7"/>
<dbReference type="OrthoDB" id="9797795at2"/>
<dbReference type="GO" id="GO:0009244">
    <property type="term" value="P:lipopolysaccharide core region biosynthetic process"/>
    <property type="evidence" value="ECO:0007669"/>
    <property type="project" value="TreeGrafter"/>
</dbReference>
<accession>T2G9D5</accession>
<evidence type="ECO:0000313" key="4">
    <source>
        <dbReference type="Proteomes" id="UP000016587"/>
    </source>
</evidence>
<dbReference type="PATRIC" id="fig|1121448.10.peg.838"/>
<dbReference type="STRING" id="1121448.DGI_0836"/>
<reference evidence="4" key="2">
    <citation type="submission" date="2013-07" db="EMBL/GenBank/DDBJ databases">
        <authorList>
            <person name="Morais-Silva F.O."/>
            <person name="Rezende A.M."/>
            <person name="Pimentel C."/>
            <person name="Resende D.M."/>
            <person name="Santos C.I."/>
            <person name="Clemente C."/>
            <person name="de Oliveira L.M."/>
            <person name="da Silva S.M."/>
            <person name="Costa D.A."/>
            <person name="Varela-Raposo A."/>
            <person name="Horacio E.C.A."/>
            <person name="Matos M."/>
            <person name="Flores O."/>
            <person name="Ruiz J.C."/>
            <person name="Rodrigues-Pousada C."/>
        </authorList>
    </citation>
    <scope>NUCLEOTIDE SEQUENCE [LARGE SCALE GENOMIC DNA]</scope>
    <source>
        <strain evidence="4">ATCC 19364 / DSM 1382 / NCIMB 9332 / VKM B-1759</strain>
    </source>
</reference>
<proteinExistence type="predicted"/>
<dbReference type="CDD" id="cd03789">
    <property type="entry name" value="GT9_LPS_heptosyltransferase"/>
    <property type="match status" value="1"/>
</dbReference>
<dbReference type="GO" id="GO:0005829">
    <property type="term" value="C:cytosol"/>
    <property type="evidence" value="ECO:0007669"/>
    <property type="project" value="TreeGrafter"/>
</dbReference>
<protein>
    <submittedName>
        <fullName evidence="3">Putative glycosyl transferase</fullName>
    </submittedName>
</protein>
<evidence type="ECO:0000256" key="1">
    <source>
        <dbReference type="ARBA" id="ARBA00022676"/>
    </source>
</evidence>
<dbReference type="InterPro" id="IPR051199">
    <property type="entry name" value="LPS_LOS_Heptosyltrfase"/>
</dbReference>
<dbReference type="AlphaFoldDB" id="T2G9D5"/>
<dbReference type="SUPFAM" id="SSF53756">
    <property type="entry name" value="UDP-Glycosyltransferase/glycogen phosphorylase"/>
    <property type="match status" value="1"/>
</dbReference>
<dbReference type="PANTHER" id="PTHR30160:SF7">
    <property type="entry name" value="ADP-HEPTOSE--LPS HEPTOSYLTRANSFERASE 2"/>
    <property type="match status" value="1"/>
</dbReference>
<dbReference type="GO" id="GO:0008713">
    <property type="term" value="F:ADP-heptose-lipopolysaccharide heptosyltransferase activity"/>
    <property type="evidence" value="ECO:0007669"/>
    <property type="project" value="TreeGrafter"/>
</dbReference>
<reference evidence="3 4" key="1">
    <citation type="journal article" date="2013" name="J. Bacteriol.">
        <title>Roles of HynAB and Ech, the only two hydrogenases found in the model sulfate reducer Desulfovibrio gigas.</title>
        <authorList>
            <person name="Morais-Silva F.O."/>
            <person name="Santos C.I."/>
            <person name="Rodrigues R."/>
            <person name="Pereira I.A."/>
            <person name="Rodrigues-Pousada C."/>
        </authorList>
    </citation>
    <scope>NUCLEOTIDE SEQUENCE [LARGE SCALE GENOMIC DNA]</scope>
    <source>
        <strain evidence="4">ATCC 19364 / DSM 1382 / NCIMB 9332 / VKM B-1759</strain>
    </source>
</reference>
<dbReference type="Gene3D" id="3.40.50.2000">
    <property type="entry name" value="Glycogen Phosphorylase B"/>
    <property type="match status" value="1"/>
</dbReference>
<dbReference type="Proteomes" id="UP000016587">
    <property type="component" value="Chromosome"/>
</dbReference>
<gene>
    <name evidence="3" type="ORF">DGI_0836</name>
</gene>
<organism evidence="3 4">
    <name type="scientific">Megalodesulfovibrio gigas (strain ATCC 19364 / DSM 1382 / NCIMB 9332 / VKM B-1759)</name>
    <name type="common">Desulfovibrio gigas</name>
    <dbReference type="NCBI Taxonomy" id="1121448"/>
    <lineage>
        <taxon>Bacteria</taxon>
        <taxon>Pseudomonadati</taxon>
        <taxon>Thermodesulfobacteriota</taxon>
        <taxon>Desulfovibrionia</taxon>
        <taxon>Desulfovibrionales</taxon>
        <taxon>Desulfovibrionaceae</taxon>
        <taxon>Megalodesulfovibrio</taxon>
    </lineage>
</organism>
<evidence type="ECO:0000313" key="3">
    <source>
        <dbReference type="EMBL" id="AGW12731.1"/>
    </source>
</evidence>
<keyword evidence="2 3" id="KW-0808">Transferase</keyword>
<dbReference type="Pfam" id="PF01075">
    <property type="entry name" value="Glyco_transf_9"/>
    <property type="match status" value="1"/>
</dbReference>